<dbReference type="InterPro" id="IPR039536">
    <property type="entry name" value="TetR_C_Proteobacteria"/>
</dbReference>
<dbReference type="PANTHER" id="PTHR30055:SF146">
    <property type="entry name" value="HTH-TYPE TRANSCRIPTIONAL DUAL REGULATOR CECR"/>
    <property type="match status" value="1"/>
</dbReference>
<reference evidence="4 5" key="1">
    <citation type="journal article" date="2014" name="Int. J. Syst. Evol. Microbiol.">
        <title>Complete genome sequence of Corynebacterium casei LMG S-19264T (=DSM 44701T), isolated from a smear-ripened cheese.</title>
        <authorList>
            <consortium name="US DOE Joint Genome Institute (JGI-PGF)"/>
            <person name="Walter F."/>
            <person name="Albersmeier A."/>
            <person name="Kalinowski J."/>
            <person name="Ruckert C."/>
        </authorList>
    </citation>
    <scope>NUCLEOTIDE SEQUENCE [LARGE SCALE GENOMIC DNA]</scope>
    <source>
        <strain evidence="4 5">NBRC 112785</strain>
    </source>
</reference>
<dbReference type="GO" id="GO:0003700">
    <property type="term" value="F:DNA-binding transcription factor activity"/>
    <property type="evidence" value="ECO:0007669"/>
    <property type="project" value="TreeGrafter"/>
</dbReference>
<dbReference type="Pfam" id="PF14246">
    <property type="entry name" value="TetR_C_7"/>
    <property type="match status" value="1"/>
</dbReference>
<dbReference type="InterPro" id="IPR009057">
    <property type="entry name" value="Homeodomain-like_sf"/>
</dbReference>
<dbReference type="SUPFAM" id="SSF46689">
    <property type="entry name" value="Homeodomain-like"/>
    <property type="match status" value="1"/>
</dbReference>
<dbReference type="InterPro" id="IPR050109">
    <property type="entry name" value="HTH-type_TetR-like_transc_reg"/>
</dbReference>
<feature type="domain" description="HTH tetR-type" evidence="3">
    <location>
        <begin position="1"/>
        <end position="37"/>
    </location>
</feature>
<evidence type="ECO:0000313" key="4">
    <source>
        <dbReference type="EMBL" id="GLS83624.1"/>
    </source>
</evidence>
<keyword evidence="1 2" id="KW-0238">DNA-binding</keyword>
<keyword evidence="5" id="KW-1185">Reference proteome</keyword>
<evidence type="ECO:0000256" key="1">
    <source>
        <dbReference type="ARBA" id="ARBA00023125"/>
    </source>
</evidence>
<dbReference type="EMBL" id="BSPO01000003">
    <property type="protein sequence ID" value="GLS83624.1"/>
    <property type="molecule type" value="Genomic_DNA"/>
</dbReference>
<proteinExistence type="predicted"/>
<evidence type="ECO:0000259" key="3">
    <source>
        <dbReference type="PROSITE" id="PS50977"/>
    </source>
</evidence>
<dbReference type="Proteomes" id="UP001157439">
    <property type="component" value="Unassembled WGS sequence"/>
</dbReference>
<dbReference type="Pfam" id="PF00440">
    <property type="entry name" value="TetR_N"/>
    <property type="match status" value="1"/>
</dbReference>
<comment type="caution">
    <text evidence="2">Lacks conserved residue(s) required for the propagation of feature annotation.</text>
</comment>
<dbReference type="Gene3D" id="1.10.10.60">
    <property type="entry name" value="Homeodomain-like"/>
    <property type="match status" value="1"/>
</dbReference>
<dbReference type="InterPro" id="IPR001647">
    <property type="entry name" value="HTH_TetR"/>
</dbReference>
<dbReference type="PROSITE" id="PS50977">
    <property type="entry name" value="HTH_TETR_2"/>
    <property type="match status" value="1"/>
</dbReference>
<dbReference type="PANTHER" id="PTHR30055">
    <property type="entry name" value="HTH-TYPE TRANSCRIPTIONAL REGULATOR RUTR"/>
    <property type="match status" value="1"/>
</dbReference>
<name>A0AA37TLU2_9GAMM</name>
<protein>
    <submittedName>
        <fullName evidence="4">TetR family transcriptional regulator</fullName>
    </submittedName>
</protein>
<evidence type="ECO:0000256" key="2">
    <source>
        <dbReference type="PROSITE-ProRule" id="PRU00335"/>
    </source>
</evidence>
<sequence length="173" mass="19126">MDEIARLAEVSKQTVYAHFGNKNQLFVAAIEARVADTMYQGDLLTDAQAPQQTLEHFGQQFLSLLGSKEAIAVHRTCVAQAETHPELAQMFYQAGPVRIVESVSEYLQGLNQHGEYCFSPVRDAAIRLLTALKGEVQMRLELNLDVSECTKSQPEYIAATVKAFLLGHKSPSS</sequence>
<gene>
    <name evidence="4" type="ORF">GCM10007894_16010</name>
</gene>
<organism evidence="4 5">
    <name type="scientific">Paraferrimonas haliotis</name>
    <dbReference type="NCBI Taxonomy" id="2013866"/>
    <lineage>
        <taxon>Bacteria</taxon>
        <taxon>Pseudomonadati</taxon>
        <taxon>Pseudomonadota</taxon>
        <taxon>Gammaproteobacteria</taxon>
        <taxon>Alteromonadales</taxon>
        <taxon>Ferrimonadaceae</taxon>
        <taxon>Paraferrimonas</taxon>
    </lineage>
</organism>
<dbReference type="GO" id="GO:0000976">
    <property type="term" value="F:transcription cis-regulatory region binding"/>
    <property type="evidence" value="ECO:0007669"/>
    <property type="project" value="TreeGrafter"/>
</dbReference>
<dbReference type="AlphaFoldDB" id="A0AA37TLU2"/>
<dbReference type="Gene3D" id="1.10.357.10">
    <property type="entry name" value="Tetracycline Repressor, domain 2"/>
    <property type="match status" value="1"/>
</dbReference>
<comment type="caution">
    <text evidence="4">The sequence shown here is derived from an EMBL/GenBank/DDBJ whole genome shotgun (WGS) entry which is preliminary data.</text>
</comment>
<accession>A0AA37TLU2</accession>
<evidence type="ECO:0000313" key="5">
    <source>
        <dbReference type="Proteomes" id="UP001157439"/>
    </source>
</evidence>